<feature type="binding site" evidence="2">
    <location>
        <position position="215"/>
    </location>
    <ligand>
        <name>Zn(2+)</name>
        <dbReference type="ChEBI" id="CHEBI:29105"/>
    </ligand>
</feature>
<dbReference type="KEGG" id="ker:91099595"/>
<keyword evidence="4" id="KW-1185">Reference proteome</keyword>
<protein>
    <recommendedName>
        <fullName evidence="5">Lanthionine synthetase C-like protein</fullName>
    </recommendedName>
</protein>
<dbReference type="PRINTS" id="PR01951">
    <property type="entry name" value="LANCEUKARYTE"/>
</dbReference>
<proteinExistence type="inferred from homology"/>
<name>A0AAX4K9Y0_9TREE</name>
<dbReference type="SMART" id="SM01260">
    <property type="entry name" value="LANC_like"/>
    <property type="match status" value="1"/>
</dbReference>
<feature type="binding site" evidence="2">
    <location>
        <position position="263"/>
    </location>
    <ligand>
        <name>Zn(2+)</name>
        <dbReference type="ChEBI" id="CHEBI:29105"/>
    </ligand>
</feature>
<feature type="binding site" evidence="2">
    <location>
        <position position="264"/>
    </location>
    <ligand>
        <name>Zn(2+)</name>
        <dbReference type="ChEBI" id="CHEBI:29105"/>
    </ligand>
</feature>
<organism evidence="3 4">
    <name type="scientific">Kwoniella europaea PYCC6329</name>
    <dbReference type="NCBI Taxonomy" id="1423913"/>
    <lineage>
        <taxon>Eukaryota</taxon>
        <taxon>Fungi</taxon>
        <taxon>Dikarya</taxon>
        <taxon>Basidiomycota</taxon>
        <taxon>Agaricomycotina</taxon>
        <taxon>Tremellomycetes</taxon>
        <taxon>Tremellales</taxon>
        <taxon>Cryptococcaceae</taxon>
        <taxon>Kwoniella</taxon>
    </lineage>
</organism>
<dbReference type="GO" id="GO:0031179">
    <property type="term" value="P:peptide modification"/>
    <property type="evidence" value="ECO:0007669"/>
    <property type="project" value="InterPro"/>
</dbReference>
<dbReference type="Gene3D" id="1.50.10.10">
    <property type="match status" value="1"/>
</dbReference>
<dbReference type="EMBL" id="CP144089">
    <property type="protein sequence ID" value="WWD02749.1"/>
    <property type="molecule type" value="Genomic_DNA"/>
</dbReference>
<keyword evidence="2" id="KW-0479">Metal-binding</keyword>
<dbReference type="InterPro" id="IPR007822">
    <property type="entry name" value="LANC-like"/>
</dbReference>
<dbReference type="InterPro" id="IPR012341">
    <property type="entry name" value="6hp_glycosidase-like_sf"/>
</dbReference>
<evidence type="ECO:0000313" key="3">
    <source>
        <dbReference type="EMBL" id="WWD02749.1"/>
    </source>
</evidence>
<dbReference type="PRINTS" id="PR01950">
    <property type="entry name" value="LANCSUPER"/>
</dbReference>
<evidence type="ECO:0000313" key="4">
    <source>
        <dbReference type="Proteomes" id="UP001358614"/>
    </source>
</evidence>
<keyword evidence="2" id="KW-0862">Zinc</keyword>
<dbReference type="RefSeq" id="XP_066080716.1">
    <property type="nucleotide sequence ID" value="XM_066224619.1"/>
</dbReference>
<dbReference type="GeneID" id="91099595"/>
<dbReference type="GO" id="GO:0005886">
    <property type="term" value="C:plasma membrane"/>
    <property type="evidence" value="ECO:0007669"/>
    <property type="project" value="TreeGrafter"/>
</dbReference>
<comment type="similarity">
    <text evidence="1">Belongs to the LanC-like protein family.</text>
</comment>
<sequence>MHLHLGNTARAFDLMRRISQCGKGVREGCSFLCEDVGLWAVMAVAAYRNDPEDPKISLSLDKIISSFEYCKKADAYDELLYGRVGYLYALQFIRSHLPPPILPGEISSLARDTVKLILQSGISTSSSSSTESHGDPPLLYKWHGKTYLGAAHGISGTLTILMREHRIFHHGDLLTEEKLSMIERTVDWLISKIDAEDNLPSSLESSGGKELVQFCHGNPGLILVLVEGCKLFGKRKNDWMEVAERAGEVVWVKGLLRKGVGLCHGISGNAFALVALYDLTGDIKWLHRTQAFANIALDIVRGKSDQHTHTPDHPYILYEGMAGLAWLIDDLVKDHIGGFPAFTDTEYT</sequence>
<gene>
    <name evidence="3" type="ORF">V865_000791</name>
</gene>
<dbReference type="Pfam" id="PF05147">
    <property type="entry name" value="LANC_like"/>
    <property type="match status" value="1"/>
</dbReference>
<dbReference type="GO" id="GO:0005975">
    <property type="term" value="P:carbohydrate metabolic process"/>
    <property type="evidence" value="ECO:0007669"/>
    <property type="project" value="InterPro"/>
</dbReference>
<dbReference type="GO" id="GO:0046872">
    <property type="term" value="F:metal ion binding"/>
    <property type="evidence" value="ECO:0007669"/>
    <property type="project" value="UniProtKB-KW"/>
</dbReference>
<dbReference type="SUPFAM" id="SSF158745">
    <property type="entry name" value="LanC-like"/>
    <property type="match status" value="1"/>
</dbReference>
<reference evidence="3 4" key="1">
    <citation type="submission" date="2024-01" db="EMBL/GenBank/DDBJ databases">
        <title>Comparative genomics of Cryptococcus and Kwoniella reveals pathogenesis evolution and contrasting modes of karyotype evolution via chromosome fusion or intercentromeric recombination.</title>
        <authorList>
            <person name="Coelho M.A."/>
            <person name="David-Palma M."/>
            <person name="Shea T."/>
            <person name="Bowers K."/>
            <person name="McGinley-Smith S."/>
            <person name="Mohammad A.W."/>
            <person name="Gnirke A."/>
            <person name="Yurkov A.M."/>
            <person name="Nowrousian M."/>
            <person name="Sun S."/>
            <person name="Cuomo C.A."/>
            <person name="Heitman J."/>
        </authorList>
    </citation>
    <scope>NUCLEOTIDE SEQUENCE [LARGE SCALE GENOMIC DNA]</scope>
    <source>
        <strain evidence="3 4">PYCC6329</strain>
    </source>
</reference>
<dbReference type="PANTHER" id="PTHR12736:SF7">
    <property type="entry name" value="LANC-LIKE PROTEIN 3"/>
    <property type="match status" value="1"/>
</dbReference>
<dbReference type="CDD" id="cd04794">
    <property type="entry name" value="euk_LANCL"/>
    <property type="match status" value="1"/>
</dbReference>
<evidence type="ECO:0000256" key="2">
    <source>
        <dbReference type="PIRSR" id="PIRSR607822-1"/>
    </source>
</evidence>
<dbReference type="PANTHER" id="PTHR12736">
    <property type="entry name" value="LANC-LIKE PROTEIN"/>
    <property type="match status" value="1"/>
</dbReference>
<dbReference type="AlphaFoldDB" id="A0AAX4K9Y0"/>
<evidence type="ECO:0000256" key="1">
    <source>
        <dbReference type="ARBA" id="ARBA00007179"/>
    </source>
</evidence>
<evidence type="ECO:0008006" key="5">
    <source>
        <dbReference type="Google" id="ProtNLM"/>
    </source>
</evidence>
<dbReference type="InterPro" id="IPR020464">
    <property type="entry name" value="LanC-like_prot_euk"/>
</dbReference>
<accession>A0AAX4K9Y0</accession>
<dbReference type="Proteomes" id="UP001358614">
    <property type="component" value="Chromosome 1"/>
</dbReference>